<dbReference type="EMBL" id="BFAZ01000013">
    <property type="protein sequence ID" value="GBF44460.1"/>
    <property type="molecule type" value="Genomic_DNA"/>
</dbReference>
<accession>A0A2P2DIQ8</accession>
<reference evidence="2" key="1">
    <citation type="journal article" date="2019" name="Microbiol. Immunol.">
        <title>Molecular and phenotypic characterization of Leptospira johnsonii sp. nov., Leptospira ellinghausenii sp. nov. and Leptospira ryugenii sp. nov. isolated from soil and water in Japan.</title>
        <authorList>
            <person name="Masuzawa T."/>
            <person name="Saito M."/>
            <person name="Nakao R."/>
            <person name="Nikaido Y."/>
            <person name="Matsumoto M."/>
            <person name="Ogawa M."/>
            <person name="Yokoyama M."/>
            <person name="Hidaka Y."/>
            <person name="Tomita J."/>
            <person name="Sakakibara K."/>
            <person name="Suzuki K."/>
            <person name="Yasuda S."/>
            <person name="Sato H."/>
            <person name="Yamaguchi M."/>
            <person name="Yoshida S.I."/>
            <person name="Koizumi N."/>
            <person name="Kawamura Y."/>
        </authorList>
    </citation>
    <scope>NUCLEOTIDE SEQUENCE [LARGE SCALE GENOMIC DNA]</scope>
    <source>
        <strain evidence="2">E18</strain>
    </source>
</reference>
<evidence type="ECO:0000313" key="1">
    <source>
        <dbReference type="EMBL" id="GBF44460.1"/>
    </source>
</evidence>
<dbReference type="OrthoDB" id="344359at2"/>
<keyword evidence="2" id="KW-1185">Reference proteome</keyword>
<proteinExistence type="predicted"/>
<organism evidence="1 2">
    <name type="scientific">Leptospira ellinghausenii</name>
    <dbReference type="NCBI Taxonomy" id="1917822"/>
    <lineage>
        <taxon>Bacteria</taxon>
        <taxon>Pseudomonadati</taxon>
        <taxon>Spirochaetota</taxon>
        <taxon>Spirochaetia</taxon>
        <taxon>Leptospirales</taxon>
        <taxon>Leptospiraceae</taxon>
        <taxon>Leptospira</taxon>
    </lineage>
</organism>
<dbReference type="RefSeq" id="WP_108961429.1">
    <property type="nucleotide sequence ID" value="NZ_BFAZ01000013.1"/>
</dbReference>
<sequence>MSEHPGYRIFVLGAGFSQPAGLPLAGNLFEKVVQIIENQYGRKTKFQTDLDEFKRYARDTRTSLDLESFMSYLDIEHYLKLRGSKTFNEEGNESQIMIRRAIGKIIQIFTPSAEALPKVYYKFVEKLRPHDIILTLNYDLILERVLEHLGIPFRLFPMRYSEVSDDFAIGDSSKDEIIILKLHGSVDWFDEREFRHMQNKLEDFDGRVVTHPVFSDPNKYQASPIVEGPRFPDDNLKNIYRIKKIDEFYIEDTSFEAPFILAPSAIKFVYAKPLMEFWHGLGRAGAANLGLSVIGFSLPSHDEYIRILLFKIAENYKSLWNTPFLNTLKEEIKVIDFRKNQNEKNVLLERYSFFHSSEECFWFEGFNEKSVNFLFKKSRK</sequence>
<evidence type="ECO:0000313" key="2">
    <source>
        <dbReference type="Proteomes" id="UP000245206"/>
    </source>
</evidence>
<gene>
    <name evidence="1" type="ORF">LPTSP2_37630</name>
</gene>
<protein>
    <submittedName>
        <fullName evidence="1">SIR2-like domain protein</fullName>
    </submittedName>
</protein>
<dbReference type="AlphaFoldDB" id="A0A2P2DIQ8"/>
<dbReference type="Proteomes" id="UP000245206">
    <property type="component" value="Unassembled WGS sequence"/>
</dbReference>
<name>A0A2P2DIQ8_9LEPT</name>
<comment type="caution">
    <text evidence="1">The sequence shown here is derived from an EMBL/GenBank/DDBJ whole genome shotgun (WGS) entry which is preliminary data.</text>
</comment>
<dbReference type="Pfam" id="PF13289">
    <property type="entry name" value="SIR2_2"/>
    <property type="match status" value="1"/>
</dbReference>